<feature type="non-terminal residue" evidence="1">
    <location>
        <position position="46"/>
    </location>
</feature>
<dbReference type="SUPFAM" id="SSF54665">
    <property type="entry name" value="CO dehydrogenase molybdoprotein N-domain-like"/>
    <property type="match status" value="1"/>
</dbReference>
<gene>
    <name evidence="1" type="ORF">S12H4_54859</name>
</gene>
<protein>
    <recommendedName>
        <fullName evidence="2">Aldehyde oxidase/xanthine dehydrogenase a/b hammerhead domain-containing protein</fullName>
    </recommendedName>
</protein>
<evidence type="ECO:0000313" key="1">
    <source>
        <dbReference type="EMBL" id="GAJ17914.1"/>
    </source>
</evidence>
<reference evidence="1" key="1">
    <citation type="journal article" date="2014" name="Front. Microbiol.">
        <title>High frequency of phylogenetically diverse reductive dehalogenase-homologous genes in deep subseafloor sedimentary metagenomes.</title>
        <authorList>
            <person name="Kawai M."/>
            <person name="Futagami T."/>
            <person name="Toyoda A."/>
            <person name="Takaki Y."/>
            <person name="Nishi S."/>
            <person name="Hori S."/>
            <person name="Arai W."/>
            <person name="Tsubouchi T."/>
            <person name="Morono Y."/>
            <person name="Uchiyama I."/>
            <person name="Ito T."/>
            <person name="Fujiyama A."/>
            <person name="Inagaki F."/>
            <person name="Takami H."/>
        </authorList>
    </citation>
    <scope>NUCLEOTIDE SEQUENCE</scope>
    <source>
        <strain evidence="1">Expedition CK06-06</strain>
    </source>
</reference>
<comment type="caution">
    <text evidence="1">The sequence shown here is derived from an EMBL/GenBank/DDBJ whole genome shotgun (WGS) entry which is preliminary data.</text>
</comment>
<dbReference type="Gene3D" id="3.90.1170.50">
    <property type="entry name" value="Aldehyde oxidase/xanthine dehydrogenase, a/b hammerhead"/>
    <property type="match status" value="1"/>
</dbReference>
<dbReference type="EMBL" id="BARW01035121">
    <property type="protein sequence ID" value="GAJ17914.1"/>
    <property type="molecule type" value="Genomic_DNA"/>
</dbReference>
<accession>X1UK68</accession>
<evidence type="ECO:0008006" key="2">
    <source>
        <dbReference type="Google" id="ProtNLM"/>
    </source>
</evidence>
<organism evidence="1">
    <name type="scientific">marine sediment metagenome</name>
    <dbReference type="NCBI Taxonomy" id="412755"/>
    <lineage>
        <taxon>unclassified sequences</taxon>
        <taxon>metagenomes</taxon>
        <taxon>ecological metagenomes</taxon>
    </lineage>
</organism>
<dbReference type="AlphaFoldDB" id="X1UK68"/>
<proteinExistence type="predicted"/>
<sequence length="46" mass="5234">MLKYVGQSALRVDGVRKVTGFSRYTDDLKLSGMLYSRIKKSPYPHA</sequence>
<name>X1UK68_9ZZZZ</name>
<dbReference type="InterPro" id="IPR036856">
    <property type="entry name" value="Ald_Oxase/Xan_DH_a/b_sf"/>
</dbReference>